<sequence length="112" mass="12586">MGCENECAVTDATHTGEQPTAGFNRPTILFVIWVGIALVITALATLDIVQEGFEDAWIFLLSGVMLLWFIVRDWFRHEGGAFVRRDDDLPFLGVTVFVLAVTLWVLIEQFVI</sequence>
<keyword evidence="1" id="KW-0812">Transmembrane</keyword>
<keyword evidence="1" id="KW-1133">Transmembrane helix</keyword>
<evidence type="ECO:0000256" key="1">
    <source>
        <dbReference type="SAM" id="Phobius"/>
    </source>
</evidence>
<feature type="transmembrane region" description="Helical" evidence="1">
    <location>
        <begin position="28"/>
        <end position="49"/>
    </location>
</feature>
<protein>
    <submittedName>
        <fullName evidence="2">Uncharacterized protein</fullName>
    </submittedName>
</protein>
<feature type="transmembrane region" description="Helical" evidence="1">
    <location>
        <begin position="56"/>
        <end position="71"/>
    </location>
</feature>
<evidence type="ECO:0000313" key="2">
    <source>
        <dbReference type="EMBL" id="RZV06436.1"/>
    </source>
</evidence>
<comment type="caution">
    <text evidence="2">The sequence shown here is derived from an EMBL/GenBank/DDBJ whole genome shotgun (WGS) entry which is preliminary data.</text>
</comment>
<accession>A0A482Y8D5</accession>
<evidence type="ECO:0000313" key="3">
    <source>
        <dbReference type="Proteomes" id="UP000291097"/>
    </source>
</evidence>
<organism evidence="2 3">
    <name type="scientific">Natrinema hispanicum</name>
    <dbReference type="NCBI Taxonomy" id="392421"/>
    <lineage>
        <taxon>Archaea</taxon>
        <taxon>Methanobacteriati</taxon>
        <taxon>Methanobacteriota</taxon>
        <taxon>Stenosarchaea group</taxon>
        <taxon>Halobacteria</taxon>
        <taxon>Halobacteriales</taxon>
        <taxon>Natrialbaceae</taxon>
        <taxon>Natrinema</taxon>
    </lineage>
</organism>
<dbReference type="AlphaFoldDB" id="A0A482Y8D5"/>
<keyword evidence="1" id="KW-0472">Membrane</keyword>
<dbReference type="EMBL" id="SHMP01000007">
    <property type="protein sequence ID" value="RZV06436.1"/>
    <property type="molecule type" value="Genomic_DNA"/>
</dbReference>
<gene>
    <name evidence="2" type="ORF">BDK88_3433</name>
</gene>
<name>A0A482Y8D5_9EURY</name>
<proteinExistence type="predicted"/>
<dbReference type="Proteomes" id="UP000291097">
    <property type="component" value="Unassembled WGS sequence"/>
</dbReference>
<reference evidence="2 3" key="1">
    <citation type="submission" date="2019-02" db="EMBL/GenBank/DDBJ databases">
        <title>Genomic Encyclopedia of Archaeal and Bacterial Type Strains, Phase II (KMG-II): from individual species to whole genera.</title>
        <authorList>
            <person name="Goeker M."/>
        </authorList>
    </citation>
    <scope>NUCLEOTIDE SEQUENCE [LARGE SCALE GENOMIC DNA]</scope>
    <source>
        <strain evidence="2 3">DSM 18328</strain>
    </source>
</reference>
<feature type="transmembrane region" description="Helical" evidence="1">
    <location>
        <begin position="91"/>
        <end position="111"/>
    </location>
</feature>